<dbReference type="Pfam" id="PF10436">
    <property type="entry name" value="BCDHK_Adom3"/>
    <property type="match status" value="1"/>
</dbReference>
<dbReference type="PANTHER" id="PTHR11947:SF3">
    <property type="entry name" value="[PYRUVATE DEHYDROGENASE (ACETYL-TRANSFERRING)] KINASE, MITOCHONDRIAL"/>
    <property type="match status" value="1"/>
</dbReference>
<keyword evidence="7" id="KW-0809">Transit peptide</keyword>
<evidence type="ECO:0000256" key="5">
    <source>
        <dbReference type="ARBA" id="ARBA00022777"/>
    </source>
</evidence>
<name>A0A914I6S5_GLORO</name>
<evidence type="ECO:0000313" key="13">
    <source>
        <dbReference type="WBParaSite" id="Gr19_v10_g7150.t1"/>
    </source>
</evidence>
<keyword evidence="3 10" id="KW-0808">Transferase</keyword>
<proteinExistence type="inferred from homology"/>
<dbReference type="Gene3D" id="3.30.565.10">
    <property type="entry name" value="Histidine kinase-like ATPase, C-terminal domain"/>
    <property type="match status" value="1"/>
</dbReference>
<dbReference type="FunFam" id="3.30.565.10:FF:000007">
    <property type="entry name" value="Mitochondrial pyruvate dehydrogenase kinase isoform 2"/>
    <property type="match status" value="1"/>
</dbReference>
<evidence type="ECO:0000259" key="11">
    <source>
        <dbReference type="PROSITE" id="PS50109"/>
    </source>
</evidence>
<keyword evidence="6 10" id="KW-0067">ATP-binding</keyword>
<dbReference type="InterPro" id="IPR036784">
    <property type="entry name" value="AK/P_DHK_N_sf"/>
</dbReference>
<evidence type="ECO:0000256" key="7">
    <source>
        <dbReference type="ARBA" id="ARBA00022946"/>
    </source>
</evidence>
<dbReference type="Proteomes" id="UP000887572">
    <property type="component" value="Unplaced"/>
</dbReference>
<sequence length="480" mass="53301">MRFSIQRFGSTVAKFAGGPIERPLAYYSQFRPASLTMQQYLDFGRRGSAFTSYHFLKTELLVRMANIMQEFDLLPTKLLHTPSARHIGSWYKQSFSELLQFEGIEPSDTVLEKFNNQLRTILHRHNTVVETMAEALIELKESRGVDIACERNIQYFLDRFYLNRISIRMLQNQHLAIFAATCDSDGSSISGNQSRSTTAAAAAAATVDPAGHVGYIDPQCNVRDILLDAYENARFLSEQHFCVSPLLDVHCFNARMPNQQIRVPLVPLHLYYIVFELLKNSMRATVEHHHRVKGTDADSSEDLAEVRACIVLGAENLSIKISDRGGGVSSAKLSNLFNYLYSTAPRPSRDEFTTPFAGYGYGLPISRLYARYFLGDLSLTSMDGYGTDAVISLKAVPSQACELLPVFGASSRRFITMAREAPDYCFQKPTPIASALDPIDNNLETAMSSAKIAAAVAAVKPTLTATMPTKSNTNAERVAI</sequence>
<evidence type="ECO:0000256" key="1">
    <source>
        <dbReference type="ARBA" id="ARBA00004305"/>
    </source>
</evidence>
<evidence type="ECO:0000256" key="8">
    <source>
        <dbReference type="ARBA" id="ARBA00023128"/>
    </source>
</evidence>
<evidence type="ECO:0000256" key="3">
    <source>
        <dbReference type="ARBA" id="ARBA00022679"/>
    </source>
</evidence>
<dbReference type="GO" id="GO:0010906">
    <property type="term" value="P:regulation of glucose metabolic process"/>
    <property type="evidence" value="ECO:0007669"/>
    <property type="project" value="TreeGrafter"/>
</dbReference>
<evidence type="ECO:0000256" key="9">
    <source>
        <dbReference type="ARBA" id="ARBA00048201"/>
    </source>
</evidence>
<keyword evidence="4 10" id="KW-0547">Nucleotide-binding</keyword>
<keyword evidence="8 10" id="KW-0496">Mitochondrion</keyword>
<dbReference type="Pfam" id="PF02518">
    <property type="entry name" value="HATPase_c"/>
    <property type="match status" value="1"/>
</dbReference>
<dbReference type="CDD" id="cd16929">
    <property type="entry name" value="HATPase_PDK-like"/>
    <property type="match status" value="1"/>
</dbReference>
<dbReference type="SUPFAM" id="SSF69012">
    <property type="entry name" value="alpha-ketoacid dehydrogenase kinase, N-terminal domain"/>
    <property type="match status" value="1"/>
</dbReference>
<evidence type="ECO:0000313" key="12">
    <source>
        <dbReference type="Proteomes" id="UP000887572"/>
    </source>
</evidence>
<dbReference type="Gene3D" id="1.20.140.20">
    <property type="entry name" value="Alpha-ketoacid/pyruvate dehydrogenase kinase, N-terminal domain"/>
    <property type="match status" value="1"/>
</dbReference>
<evidence type="ECO:0000256" key="10">
    <source>
        <dbReference type="RuleBase" id="RU366032"/>
    </source>
</evidence>
<dbReference type="GO" id="GO:0005759">
    <property type="term" value="C:mitochondrial matrix"/>
    <property type="evidence" value="ECO:0007669"/>
    <property type="project" value="UniProtKB-SubCell"/>
</dbReference>
<dbReference type="InterPro" id="IPR039028">
    <property type="entry name" value="BCKD/PDK"/>
</dbReference>
<dbReference type="WBParaSite" id="Gr19_v10_g7150.t1">
    <property type="protein sequence ID" value="Gr19_v10_g7150.t1"/>
    <property type="gene ID" value="Gr19_v10_g7150"/>
</dbReference>
<dbReference type="InterPro" id="IPR018955">
    <property type="entry name" value="BCDHK/PDK_N"/>
</dbReference>
<organism evidence="12 13">
    <name type="scientific">Globodera rostochiensis</name>
    <name type="common">Golden nematode worm</name>
    <name type="synonym">Heterodera rostochiensis</name>
    <dbReference type="NCBI Taxonomy" id="31243"/>
    <lineage>
        <taxon>Eukaryota</taxon>
        <taxon>Metazoa</taxon>
        <taxon>Ecdysozoa</taxon>
        <taxon>Nematoda</taxon>
        <taxon>Chromadorea</taxon>
        <taxon>Rhabditida</taxon>
        <taxon>Tylenchina</taxon>
        <taxon>Tylenchomorpha</taxon>
        <taxon>Tylenchoidea</taxon>
        <taxon>Heteroderidae</taxon>
        <taxon>Heteroderinae</taxon>
        <taxon>Globodera</taxon>
    </lineage>
</organism>
<comment type="catalytic activity">
    <reaction evidence="9">
        <text>L-seryl-[pyruvate dehydrogenase E1 alpha subunit] + ATP = O-phospho-L-seryl-[pyruvate dehydrogenase E1 alpha subunit] + ADP + H(+)</text>
        <dbReference type="Rhea" id="RHEA:23052"/>
        <dbReference type="Rhea" id="RHEA-COMP:13689"/>
        <dbReference type="Rhea" id="RHEA-COMP:13690"/>
        <dbReference type="ChEBI" id="CHEBI:15378"/>
        <dbReference type="ChEBI" id="CHEBI:29999"/>
        <dbReference type="ChEBI" id="CHEBI:30616"/>
        <dbReference type="ChEBI" id="CHEBI:83421"/>
        <dbReference type="ChEBI" id="CHEBI:456216"/>
        <dbReference type="EC" id="2.7.11.2"/>
    </reaction>
</comment>
<dbReference type="SMART" id="SM00387">
    <property type="entry name" value="HATPase_c"/>
    <property type="match status" value="1"/>
</dbReference>
<evidence type="ECO:0000256" key="2">
    <source>
        <dbReference type="ARBA" id="ARBA00006155"/>
    </source>
</evidence>
<comment type="subcellular location">
    <subcellularLocation>
        <location evidence="1 10">Mitochondrion matrix</location>
    </subcellularLocation>
</comment>
<feature type="domain" description="Histidine kinase" evidence="11">
    <location>
        <begin position="267"/>
        <end position="397"/>
    </location>
</feature>
<dbReference type="InterPro" id="IPR005467">
    <property type="entry name" value="His_kinase_dom"/>
</dbReference>
<dbReference type="EC" id="2.7.11.-" evidence="10"/>
<dbReference type="SUPFAM" id="SSF55874">
    <property type="entry name" value="ATPase domain of HSP90 chaperone/DNA topoisomerase II/histidine kinase"/>
    <property type="match status" value="1"/>
</dbReference>
<dbReference type="GO" id="GO:0004740">
    <property type="term" value="F:pyruvate dehydrogenase (acetyl-transferring) kinase activity"/>
    <property type="evidence" value="ECO:0007669"/>
    <property type="project" value="UniProtKB-EC"/>
</dbReference>
<dbReference type="PANTHER" id="PTHR11947">
    <property type="entry name" value="PYRUVATE DEHYDROGENASE KINASE"/>
    <property type="match status" value="1"/>
</dbReference>
<keyword evidence="12" id="KW-1185">Reference proteome</keyword>
<comment type="similarity">
    <text evidence="2 10">Belongs to the PDK/BCKDK protein kinase family.</text>
</comment>
<accession>A0A914I6S5</accession>
<dbReference type="AlphaFoldDB" id="A0A914I6S5"/>
<reference evidence="13" key="1">
    <citation type="submission" date="2022-11" db="UniProtKB">
        <authorList>
            <consortium name="WormBaseParasite"/>
        </authorList>
    </citation>
    <scope>IDENTIFICATION</scope>
</reference>
<protein>
    <recommendedName>
        <fullName evidence="10">Protein-serine/threonine kinase</fullName>
        <ecNumber evidence="10">2.7.11.-</ecNumber>
    </recommendedName>
</protein>
<evidence type="ECO:0000256" key="6">
    <source>
        <dbReference type="ARBA" id="ARBA00022840"/>
    </source>
</evidence>
<keyword evidence="5 10" id="KW-0418">Kinase</keyword>
<dbReference type="InterPro" id="IPR036890">
    <property type="entry name" value="HATPase_C_sf"/>
</dbReference>
<dbReference type="GO" id="GO:0005524">
    <property type="term" value="F:ATP binding"/>
    <property type="evidence" value="ECO:0007669"/>
    <property type="project" value="UniProtKB-UniRule"/>
</dbReference>
<dbReference type="PROSITE" id="PS50109">
    <property type="entry name" value="HIS_KIN"/>
    <property type="match status" value="1"/>
</dbReference>
<dbReference type="InterPro" id="IPR003594">
    <property type="entry name" value="HATPase_dom"/>
</dbReference>
<evidence type="ECO:0000256" key="4">
    <source>
        <dbReference type="ARBA" id="ARBA00022741"/>
    </source>
</evidence>